<evidence type="ECO:0000256" key="6">
    <source>
        <dbReference type="ARBA" id="ARBA00023049"/>
    </source>
</evidence>
<dbReference type="PANTHER" id="PTHR21666:SF288">
    <property type="entry name" value="CELL DIVISION PROTEIN YTFB"/>
    <property type="match status" value="1"/>
</dbReference>
<protein>
    <recommendedName>
        <fullName evidence="7">M23ase beta-sheet core domain-containing protein</fullName>
    </recommendedName>
</protein>
<keyword evidence="4" id="KW-0378">Hydrolase</keyword>
<dbReference type="InterPro" id="IPR011055">
    <property type="entry name" value="Dup_hybrid_motif"/>
</dbReference>
<evidence type="ECO:0000256" key="4">
    <source>
        <dbReference type="ARBA" id="ARBA00022801"/>
    </source>
</evidence>
<dbReference type="Gene3D" id="2.70.70.10">
    <property type="entry name" value="Glucose Permease (Domain IIA)"/>
    <property type="match status" value="1"/>
</dbReference>
<keyword evidence="5" id="KW-0862">Zinc</keyword>
<dbReference type="CDD" id="cd12797">
    <property type="entry name" value="M23_peptidase"/>
    <property type="match status" value="1"/>
</dbReference>
<evidence type="ECO:0000313" key="9">
    <source>
        <dbReference type="Proteomes" id="UP000638188"/>
    </source>
</evidence>
<name>A0ABQ1PZB5_9GAMM</name>
<dbReference type="EMBL" id="BMFF01000006">
    <property type="protein sequence ID" value="GGD07824.1"/>
    <property type="molecule type" value="Genomic_DNA"/>
</dbReference>
<evidence type="ECO:0000256" key="1">
    <source>
        <dbReference type="ARBA" id="ARBA00001947"/>
    </source>
</evidence>
<sequence length="196" mass="21405">MHRIFTYTLPAAIAVLGLFVFIAQDSPVTETTSDLPALYTTRVSQQKLKPASLQIPVPGVAFEDLRDSYLDQRGGDQPHEAIDIMGSTGTPVVAVGDGKIIKLFDSVPGGLTIYQFDVAEELAYYYAHLDRYAANLSEGQYVHRGDLIGYVGATGNADPDAPHLHFAIFELGPEKQWWKGTPVNPYPLFKPLGSVP</sequence>
<dbReference type="InterPro" id="IPR016047">
    <property type="entry name" value="M23ase_b-sheet_dom"/>
</dbReference>
<evidence type="ECO:0000256" key="2">
    <source>
        <dbReference type="ARBA" id="ARBA00022670"/>
    </source>
</evidence>
<accession>A0ABQ1PZB5</accession>
<dbReference type="PANTHER" id="PTHR21666">
    <property type="entry name" value="PEPTIDASE-RELATED"/>
    <property type="match status" value="1"/>
</dbReference>
<evidence type="ECO:0000313" key="8">
    <source>
        <dbReference type="EMBL" id="GGD07824.1"/>
    </source>
</evidence>
<reference evidence="9" key="1">
    <citation type="journal article" date="2019" name="Int. J. Syst. Evol. Microbiol.">
        <title>The Global Catalogue of Microorganisms (GCM) 10K type strain sequencing project: providing services to taxonomists for standard genome sequencing and annotation.</title>
        <authorList>
            <consortium name="The Broad Institute Genomics Platform"/>
            <consortium name="The Broad Institute Genome Sequencing Center for Infectious Disease"/>
            <person name="Wu L."/>
            <person name="Ma J."/>
        </authorList>
    </citation>
    <scope>NUCLEOTIDE SEQUENCE [LARGE SCALE GENOMIC DNA]</scope>
    <source>
        <strain evidence="9">CGMCC 1.12482</strain>
    </source>
</reference>
<proteinExistence type="predicted"/>
<gene>
    <name evidence="8" type="ORF">GCM10007418_28620</name>
</gene>
<keyword evidence="3" id="KW-0479">Metal-binding</keyword>
<keyword evidence="9" id="KW-1185">Reference proteome</keyword>
<dbReference type="InterPro" id="IPR050570">
    <property type="entry name" value="Cell_wall_metabolism_enzyme"/>
</dbReference>
<feature type="domain" description="M23ase beta-sheet core" evidence="7">
    <location>
        <begin position="78"/>
        <end position="185"/>
    </location>
</feature>
<comment type="cofactor">
    <cofactor evidence="1">
        <name>Zn(2+)</name>
        <dbReference type="ChEBI" id="CHEBI:29105"/>
    </cofactor>
</comment>
<keyword evidence="2" id="KW-0645">Protease</keyword>
<organism evidence="8 9">
    <name type="scientific">Halopseudomonas salina</name>
    <dbReference type="NCBI Taxonomy" id="1323744"/>
    <lineage>
        <taxon>Bacteria</taxon>
        <taxon>Pseudomonadati</taxon>
        <taxon>Pseudomonadota</taxon>
        <taxon>Gammaproteobacteria</taxon>
        <taxon>Pseudomonadales</taxon>
        <taxon>Pseudomonadaceae</taxon>
        <taxon>Halopseudomonas</taxon>
    </lineage>
</organism>
<keyword evidence="6" id="KW-0482">Metalloprotease</keyword>
<evidence type="ECO:0000256" key="5">
    <source>
        <dbReference type="ARBA" id="ARBA00022833"/>
    </source>
</evidence>
<evidence type="ECO:0000259" key="7">
    <source>
        <dbReference type="Pfam" id="PF01551"/>
    </source>
</evidence>
<comment type="caution">
    <text evidence="8">The sequence shown here is derived from an EMBL/GenBank/DDBJ whole genome shotgun (WGS) entry which is preliminary data.</text>
</comment>
<dbReference type="RefSeq" id="WP_150278747.1">
    <property type="nucleotide sequence ID" value="NZ_BMFF01000006.1"/>
</dbReference>
<dbReference type="Proteomes" id="UP000638188">
    <property type="component" value="Unassembled WGS sequence"/>
</dbReference>
<evidence type="ECO:0000256" key="3">
    <source>
        <dbReference type="ARBA" id="ARBA00022723"/>
    </source>
</evidence>
<dbReference type="Pfam" id="PF01551">
    <property type="entry name" value="Peptidase_M23"/>
    <property type="match status" value="1"/>
</dbReference>
<dbReference type="SUPFAM" id="SSF51261">
    <property type="entry name" value="Duplicated hybrid motif"/>
    <property type="match status" value="1"/>
</dbReference>